<feature type="signal peptide" evidence="1">
    <location>
        <begin position="1"/>
        <end position="26"/>
    </location>
</feature>
<protein>
    <submittedName>
        <fullName evidence="2">Fap amyloid fibril minor component</fullName>
    </submittedName>
</protein>
<evidence type="ECO:0000313" key="3">
    <source>
        <dbReference type="Proteomes" id="UP000050940"/>
    </source>
</evidence>
<name>A0A0R0DFW4_9GAMM</name>
<dbReference type="STRING" id="659018.ABB34_14235"/>
<keyword evidence="1" id="KW-0732">Signal</keyword>
<organism evidence="2 3">
    <name type="scientific">Stenotrophomonas daejeonensis</name>
    <dbReference type="NCBI Taxonomy" id="659018"/>
    <lineage>
        <taxon>Bacteria</taxon>
        <taxon>Pseudomonadati</taxon>
        <taxon>Pseudomonadota</taxon>
        <taxon>Gammaproteobacteria</taxon>
        <taxon>Lysobacterales</taxon>
        <taxon>Lysobacteraceae</taxon>
        <taxon>Stenotrophomonas</taxon>
    </lineage>
</organism>
<evidence type="ECO:0000313" key="2">
    <source>
        <dbReference type="EMBL" id="KRG80988.1"/>
    </source>
</evidence>
<dbReference type="Proteomes" id="UP000050940">
    <property type="component" value="Unassembled WGS sequence"/>
</dbReference>
<dbReference type="EMBL" id="LDJP01000105">
    <property type="protein sequence ID" value="KRG80988.1"/>
    <property type="molecule type" value="Genomic_DNA"/>
</dbReference>
<gene>
    <name evidence="2" type="ORF">ABB34_14235</name>
</gene>
<evidence type="ECO:0000256" key="1">
    <source>
        <dbReference type="SAM" id="SignalP"/>
    </source>
</evidence>
<sequence length="214" mass="21209">MNPGRIPWRRVLGLVLLGGAMLPASAQPRGDGYAGMLAYLSADSRIDGRALAGAAGSIKVNQAAGDMNLQANLHGLASGQRAAASVDAGQRHRSEAFDHPLWASACIVGDALAGASGIASINQASGGGNSEVNAVTATLAAQGIREATDEAMAASSAIASAGGQPAAGDPRASRKVGVEASALRGFDGVLQLNQIAGSGNATENRLSLSVQGSP</sequence>
<dbReference type="AlphaFoldDB" id="A0A0R0DFW4"/>
<keyword evidence="3" id="KW-1185">Reference proteome</keyword>
<comment type="caution">
    <text evidence="2">The sequence shown here is derived from an EMBL/GenBank/DDBJ whole genome shotgun (WGS) entry which is preliminary data.</text>
</comment>
<dbReference type="RefSeq" id="WP_057642031.1">
    <property type="nucleotide sequence ID" value="NZ_LDJP01000105.1"/>
</dbReference>
<accession>A0A0R0DFW4</accession>
<dbReference type="PATRIC" id="fig|659018.3.peg.193"/>
<feature type="chain" id="PRO_5006395628" evidence="1">
    <location>
        <begin position="27"/>
        <end position="214"/>
    </location>
</feature>
<reference evidence="2 3" key="1">
    <citation type="submission" date="2015-05" db="EMBL/GenBank/DDBJ databases">
        <title>Genome sequencing and analysis of members of genus Stenotrophomonas.</title>
        <authorList>
            <person name="Patil P.P."/>
            <person name="Midha S."/>
            <person name="Patil P.B."/>
        </authorList>
    </citation>
    <scope>NUCLEOTIDE SEQUENCE [LARGE SCALE GENOMIC DNA]</scope>
    <source>
        <strain evidence="2 3">JCM 16244</strain>
    </source>
</reference>
<proteinExistence type="predicted"/>